<organism evidence="1 2">
    <name type="scientific">Bionectria ochroleuca</name>
    <name type="common">Gliocladium roseum</name>
    <dbReference type="NCBI Taxonomy" id="29856"/>
    <lineage>
        <taxon>Eukaryota</taxon>
        <taxon>Fungi</taxon>
        <taxon>Dikarya</taxon>
        <taxon>Ascomycota</taxon>
        <taxon>Pezizomycotina</taxon>
        <taxon>Sordariomycetes</taxon>
        <taxon>Hypocreomycetidae</taxon>
        <taxon>Hypocreales</taxon>
        <taxon>Bionectriaceae</taxon>
        <taxon>Clonostachys</taxon>
    </lineage>
</organism>
<accession>A0ABY6U5P5</accession>
<proteinExistence type="predicted"/>
<reference evidence="1 2" key="1">
    <citation type="submission" date="2019-06" db="EMBL/GenBank/DDBJ databases">
        <authorList>
            <person name="Broberg M."/>
        </authorList>
    </citation>
    <scope>NUCLEOTIDE SEQUENCE [LARGE SCALE GENOMIC DNA]</scope>
</reference>
<protein>
    <submittedName>
        <fullName evidence="1">Uncharacterized protein</fullName>
    </submittedName>
</protein>
<keyword evidence="2" id="KW-1185">Reference proteome</keyword>
<evidence type="ECO:0000313" key="1">
    <source>
        <dbReference type="EMBL" id="VUC25912.1"/>
    </source>
</evidence>
<evidence type="ECO:0000313" key="2">
    <source>
        <dbReference type="Proteomes" id="UP000766486"/>
    </source>
</evidence>
<name>A0ABY6U5P5_BIOOC</name>
<dbReference type="Proteomes" id="UP000766486">
    <property type="component" value="Unassembled WGS sequence"/>
</dbReference>
<sequence length="256" mass="29653">MFCRIQDAYTHPDLRELLQQTVANIVVEFTDGGPDMPHAELRLILAEGVKLTGDDRIKTIIACSIGSNPHLVPRPYFGMYSTTTFRTEEQSYGSAHSFASFVFEPRQRKAKVRDYLSALNGEDKRLPRHSTNLLHYDSLVRMPNLGGKFGYESRDVIAQWVARLKILGFMGWKADSVKSSYDRLLLPENPSLEFHDFITKGYEELEDETTVQMTHDIPLYRGYFFNRDFDRVIWVITSWRVLLYQPRFNGEASRVE</sequence>
<dbReference type="EMBL" id="CABFNS010000741">
    <property type="protein sequence ID" value="VUC25912.1"/>
    <property type="molecule type" value="Genomic_DNA"/>
</dbReference>
<comment type="caution">
    <text evidence="1">The sequence shown here is derived from an EMBL/GenBank/DDBJ whole genome shotgun (WGS) entry which is preliminary data.</text>
</comment>
<gene>
    <name evidence="1" type="ORF">CLO192961_LOCUS176519</name>
</gene>